<protein>
    <recommendedName>
        <fullName evidence="3">Transglutaminase-like domain-containing protein</fullName>
    </recommendedName>
</protein>
<dbReference type="EMBL" id="JAHYBZ010000010">
    <property type="protein sequence ID" value="MBW6401224.1"/>
    <property type="molecule type" value="Genomic_DNA"/>
</dbReference>
<keyword evidence="2" id="KW-1185">Reference proteome</keyword>
<reference evidence="1 2" key="1">
    <citation type="submission" date="2021-07" db="EMBL/GenBank/DDBJ databases">
        <authorList>
            <person name="So Y."/>
        </authorList>
    </citation>
    <scope>NUCLEOTIDE SEQUENCE [LARGE SCALE GENOMIC DNA]</scope>
    <source>
        <strain evidence="1 2">HJA6</strain>
    </source>
</reference>
<proteinExistence type="predicted"/>
<evidence type="ECO:0000313" key="2">
    <source>
        <dbReference type="Proteomes" id="UP001196565"/>
    </source>
</evidence>
<dbReference type="Proteomes" id="UP001196565">
    <property type="component" value="Unassembled WGS sequence"/>
</dbReference>
<gene>
    <name evidence="1" type="ORF">KPL78_25425</name>
</gene>
<evidence type="ECO:0008006" key="3">
    <source>
        <dbReference type="Google" id="ProtNLM"/>
    </source>
</evidence>
<dbReference type="RefSeq" id="WP_219765783.1">
    <property type="nucleotide sequence ID" value="NZ_JAHYBZ010000010.1"/>
</dbReference>
<accession>A0ABS7AJC3</accession>
<evidence type="ECO:0000313" key="1">
    <source>
        <dbReference type="EMBL" id="MBW6401224.1"/>
    </source>
</evidence>
<organism evidence="1 2">
    <name type="scientific">Roseomonas alba</name>
    <dbReference type="NCBI Taxonomy" id="2846776"/>
    <lineage>
        <taxon>Bacteria</taxon>
        <taxon>Pseudomonadati</taxon>
        <taxon>Pseudomonadota</taxon>
        <taxon>Alphaproteobacteria</taxon>
        <taxon>Acetobacterales</taxon>
        <taxon>Roseomonadaceae</taxon>
        <taxon>Roseomonas</taxon>
    </lineage>
</organism>
<comment type="caution">
    <text evidence="1">The sequence shown here is derived from an EMBL/GenBank/DDBJ whole genome shotgun (WGS) entry which is preliminary data.</text>
</comment>
<sequence length="250" mass="27118">MKSELRAKQQRIAGYAAPIRAVAGNLPIAATTAIKITRALIRNGPSNQIAPYTGGTWGGPIPAGAPPRVRAYDPPRRDQGGDPLGLRRVGQELDRWFASTIGTRQVDDAVGTLDYDEAHAMTLPNTHPYRLDHTDEIAAEAISHGAGNCGYIASTAFSLLRHAGTNPIDLILILPHSGPRAFRNHTVAVLGIPDVVGNQKEPPFEQWADTAVLADAWVDEMSVPASLLAERWPRDTYRYLSYCRVRPGGE</sequence>
<name>A0ABS7AJC3_9PROT</name>